<dbReference type="Pfam" id="PF09700">
    <property type="entry name" value="Cas_Cmr3"/>
    <property type="match status" value="1"/>
</dbReference>
<keyword evidence="2" id="KW-1185">Reference proteome</keyword>
<dbReference type="InterPro" id="IPR010165">
    <property type="entry name" value="CRISPR-Cmr3_IIIB"/>
</dbReference>
<sequence>MVTFRITPKDPVIARDGRPFGNGSRMHSLDWPRASTVAGSLRTMVGKRAGDSFDEGLVSSLKAMEVYGPLPLSSKCDESWLFFPAPKDVLIKKGDKDDREVFVLRPEKVEEGCGTDLGLEFLPAMDPKPKEAFKPSAVPPLWRSDLMVSWLLGKSREVPADGDRVMDLPHKEDRVHVAIDPLTGASLEGMLFSTTALDLRKEGLSLSLKVESKDLSDSLVGGHHPLGGERRLARWDRSKDEDLWSCPDEIRAALKGLRPGDGVRLVLGTSAVFDGGWMPGWLKDKGEGFVPGTSVKVSLVSASTGRWEALSGWSYETKRPKPLYRMVPAGSVYFLRLLEGSAEELAQTWLKPMSDREVHRNDGLGLVLWGLWK</sequence>
<dbReference type="Gene3D" id="3.30.70.2940">
    <property type="match status" value="1"/>
</dbReference>
<dbReference type="Gene3D" id="2.60.40.4350">
    <property type="match status" value="1"/>
</dbReference>
<dbReference type="RefSeq" id="WP_234986220.1">
    <property type="nucleotide sequence ID" value="NZ_FXBB01000035.1"/>
</dbReference>
<name>A0A1X7KRH6_9BACT</name>
<organism evidence="1 2">
    <name type="scientific">Dethiosulfovibrio salsuginis</name>
    <dbReference type="NCBI Taxonomy" id="561720"/>
    <lineage>
        <taxon>Bacteria</taxon>
        <taxon>Thermotogati</taxon>
        <taxon>Synergistota</taxon>
        <taxon>Synergistia</taxon>
        <taxon>Synergistales</taxon>
        <taxon>Dethiosulfovibrionaceae</taxon>
        <taxon>Dethiosulfovibrio</taxon>
    </lineage>
</organism>
<gene>
    <name evidence="1" type="ORF">SAMN06275492_1358</name>
</gene>
<dbReference type="NCBIfam" id="TIGR01888">
    <property type="entry name" value="cas_cmr3"/>
    <property type="match status" value="1"/>
</dbReference>
<dbReference type="STRING" id="561720.SAMN06275492_1358"/>
<protein>
    <submittedName>
        <fullName evidence="1">CRISPR-associated protein, Cmr3 family</fullName>
    </submittedName>
</protein>
<dbReference type="AlphaFoldDB" id="A0A1X7KRH6"/>
<dbReference type="Proteomes" id="UP000193355">
    <property type="component" value="Unassembled WGS sequence"/>
</dbReference>
<proteinExistence type="predicted"/>
<evidence type="ECO:0000313" key="2">
    <source>
        <dbReference type="Proteomes" id="UP000193355"/>
    </source>
</evidence>
<reference evidence="2" key="1">
    <citation type="submission" date="2017-04" db="EMBL/GenBank/DDBJ databases">
        <authorList>
            <person name="Varghese N."/>
            <person name="Submissions S."/>
        </authorList>
    </citation>
    <scope>NUCLEOTIDE SEQUENCE [LARGE SCALE GENOMIC DNA]</scope>
    <source>
        <strain evidence="2">USBA 82</strain>
    </source>
</reference>
<dbReference type="EMBL" id="FXBB01000035">
    <property type="protein sequence ID" value="SMG44155.1"/>
    <property type="molecule type" value="Genomic_DNA"/>
</dbReference>
<accession>A0A1X7KRH6</accession>
<evidence type="ECO:0000313" key="1">
    <source>
        <dbReference type="EMBL" id="SMG44155.1"/>
    </source>
</evidence>
<dbReference type="InterPro" id="IPR019117">
    <property type="entry name" value="CRISPR-assoc_protein_Cmr3"/>
</dbReference>